<dbReference type="GO" id="GO:0005634">
    <property type="term" value="C:nucleus"/>
    <property type="evidence" value="ECO:0007669"/>
    <property type="project" value="TreeGrafter"/>
</dbReference>
<name>A0A6A5Z7W9_9PLEO</name>
<evidence type="ECO:0000313" key="5">
    <source>
        <dbReference type="Proteomes" id="UP000799770"/>
    </source>
</evidence>
<dbReference type="GO" id="GO:0016787">
    <property type="term" value="F:hydrolase activity"/>
    <property type="evidence" value="ECO:0007669"/>
    <property type="project" value="UniProtKB-KW"/>
</dbReference>
<gene>
    <name evidence="4" type="ORF">BDV96DRAFT_494662</name>
</gene>
<dbReference type="Gene3D" id="3.40.50.1820">
    <property type="entry name" value="alpha/beta hydrolase"/>
    <property type="match status" value="1"/>
</dbReference>
<dbReference type="Proteomes" id="UP000799770">
    <property type="component" value="Unassembled WGS sequence"/>
</dbReference>
<protein>
    <submittedName>
        <fullName evidence="4">Serine hydrolase FSH</fullName>
    </submittedName>
</protein>
<accession>A0A6A5Z7W9</accession>
<evidence type="ECO:0000259" key="3">
    <source>
        <dbReference type="Pfam" id="PF03959"/>
    </source>
</evidence>
<sequence>MTTSPYPSTTKPTILTFHGSGSNSTVHTVQLARLGRLLKPHFDLLTLEAPFPSAAGPGVLPFFEGCGPFKRWIPPSEKVSFDGIKKGEASGAMLKEVEDLIKQTVEDVRRKGGRVVGVVGFSQGTRVVAGLLKGSEIRKRLAGDGDGEGVNWCDFAFAVSVCGSYPPPLLPPSVSKLLDASSLSGEEKTRLQESRIESPTLHVLGKQDEWEWAGHLLIEGCYEKGEGKSEEVSFDMGHHYPVLPEDSELIRDWVMRTWERVEGGVEKR</sequence>
<evidence type="ECO:0000256" key="2">
    <source>
        <dbReference type="ARBA" id="ARBA00022801"/>
    </source>
</evidence>
<keyword evidence="2 4" id="KW-0378">Hydrolase</keyword>
<dbReference type="Pfam" id="PF03959">
    <property type="entry name" value="FSH1"/>
    <property type="match status" value="1"/>
</dbReference>
<dbReference type="EMBL" id="ML977325">
    <property type="protein sequence ID" value="KAF2114471.1"/>
    <property type="molecule type" value="Genomic_DNA"/>
</dbReference>
<dbReference type="InterPro" id="IPR050593">
    <property type="entry name" value="LovG"/>
</dbReference>
<feature type="domain" description="Serine hydrolase" evidence="3">
    <location>
        <begin position="10"/>
        <end position="242"/>
    </location>
</feature>
<dbReference type="SUPFAM" id="SSF53474">
    <property type="entry name" value="alpha/beta-Hydrolases"/>
    <property type="match status" value="1"/>
</dbReference>
<reference evidence="4" key="1">
    <citation type="journal article" date="2020" name="Stud. Mycol.">
        <title>101 Dothideomycetes genomes: a test case for predicting lifestyles and emergence of pathogens.</title>
        <authorList>
            <person name="Haridas S."/>
            <person name="Albert R."/>
            <person name="Binder M."/>
            <person name="Bloem J."/>
            <person name="Labutti K."/>
            <person name="Salamov A."/>
            <person name="Andreopoulos B."/>
            <person name="Baker S."/>
            <person name="Barry K."/>
            <person name="Bills G."/>
            <person name="Bluhm B."/>
            <person name="Cannon C."/>
            <person name="Castanera R."/>
            <person name="Culley D."/>
            <person name="Daum C."/>
            <person name="Ezra D."/>
            <person name="Gonzalez J."/>
            <person name="Henrissat B."/>
            <person name="Kuo A."/>
            <person name="Liang C."/>
            <person name="Lipzen A."/>
            <person name="Lutzoni F."/>
            <person name="Magnuson J."/>
            <person name="Mondo S."/>
            <person name="Nolan M."/>
            <person name="Ohm R."/>
            <person name="Pangilinan J."/>
            <person name="Park H.-J."/>
            <person name="Ramirez L."/>
            <person name="Alfaro M."/>
            <person name="Sun H."/>
            <person name="Tritt A."/>
            <person name="Yoshinaga Y."/>
            <person name="Zwiers L.-H."/>
            <person name="Turgeon B."/>
            <person name="Goodwin S."/>
            <person name="Spatafora J."/>
            <person name="Crous P."/>
            <person name="Grigoriev I."/>
        </authorList>
    </citation>
    <scope>NUCLEOTIDE SEQUENCE</scope>
    <source>
        <strain evidence="4">CBS 627.86</strain>
    </source>
</reference>
<dbReference type="GO" id="GO:0005737">
    <property type="term" value="C:cytoplasm"/>
    <property type="evidence" value="ECO:0007669"/>
    <property type="project" value="TreeGrafter"/>
</dbReference>
<evidence type="ECO:0000256" key="1">
    <source>
        <dbReference type="ARBA" id="ARBA00005863"/>
    </source>
</evidence>
<dbReference type="PANTHER" id="PTHR48070:SF3">
    <property type="entry name" value="ESTERASE DBAE-RELATED"/>
    <property type="match status" value="1"/>
</dbReference>
<dbReference type="PANTHER" id="PTHR48070">
    <property type="entry name" value="ESTERASE OVCA2"/>
    <property type="match status" value="1"/>
</dbReference>
<keyword evidence="5" id="KW-1185">Reference proteome</keyword>
<dbReference type="GO" id="GO:0044550">
    <property type="term" value="P:secondary metabolite biosynthetic process"/>
    <property type="evidence" value="ECO:0007669"/>
    <property type="project" value="TreeGrafter"/>
</dbReference>
<dbReference type="OrthoDB" id="414698at2759"/>
<proteinExistence type="inferred from homology"/>
<dbReference type="InterPro" id="IPR005645">
    <property type="entry name" value="FSH-like_dom"/>
</dbReference>
<dbReference type="InterPro" id="IPR029058">
    <property type="entry name" value="AB_hydrolase_fold"/>
</dbReference>
<evidence type="ECO:0000313" key="4">
    <source>
        <dbReference type="EMBL" id="KAF2114471.1"/>
    </source>
</evidence>
<comment type="similarity">
    <text evidence="1">Belongs to the LovG family.</text>
</comment>
<dbReference type="AlphaFoldDB" id="A0A6A5Z7W9"/>
<organism evidence="4 5">
    <name type="scientific">Lophiotrema nucula</name>
    <dbReference type="NCBI Taxonomy" id="690887"/>
    <lineage>
        <taxon>Eukaryota</taxon>
        <taxon>Fungi</taxon>
        <taxon>Dikarya</taxon>
        <taxon>Ascomycota</taxon>
        <taxon>Pezizomycotina</taxon>
        <taxon>Dothideomycetes</taxon>
        <taxon>Pleosporomycetidae</taxon>
        <taxon>Pleosporales</taxon>
        <taxon>Lophiotremataceae</taxon>
        <taxon>Lophiotrema</taxon>
    </lineage>
</organism>